<dbReference type="AlphaFoldDB" id="A0A0M7AUG5"/>
<dbReference type="EMBL" id="CXWC01000013">
    <property type="protein sequence ID" value="CTQ77623.1"/>
    <property type="molecule type" value="Genomic_DNA"/>
</dbReference>
<dbReference type="InterPro" id="IPR020476">
    <property type="entry name" value="Nudix_hydrolase"/>
</dbReference>
<dbReference type="InterPro" id="IPR000086">
    <property type="entry name" value="NUDIX_hydrolase_dom"/>
</dbReference>
<dbReference type="CDD" id="cd04680">
    <property type="entry name" value="NUDIX_Hydrolase"/>
    <property type="match status" value="1"/>
</dbReference>
<dbReference type="PROSITE" id="PS51462">
    <property type="entry name" value="NUDIX"/>
    <property type="match status" value="1"/>
</dbReference>
<reference evidence="6" key="1">
    <citation type="submission" date="2015-07" db="EMBL/GenBank/DDBJ databases">
        <authorList>
            <person name="Rodrigo-Torres Lidia"/>
            <person name="Arahal R.David."/>
        </authorList>
    </citation>
    <scope>NUCLEOTIDE SEQUENCE [LARGE SCALE GENOMIC DNA]</scope>
    <source>
        <strain evidence="6">CECT 5096</strain>
    </source>
</reference>
<comment type="similarity">
    <text evidence="3">Belongs to the Nudix hydrolase family.</text>
</comment>
<evidence type="ECO:0000256" key="1">
    <source>
        <dbReference type="ARBA" id="ARBA00001946"/>
    </source>
</evidence>
<sequence length="161" mass="17868">MLKLLSILPTSWTKRIVQSAVLLRNPYILGVRVIVENEKKQVLLVRHTYLEGWYLPGGAVDGGETLDKAAAREVMEEAGVIAAETPRLLGMYLNREATGRDHVGLFHLREWSKADSFLNPNTEIAEAGFFAPDALPDTLSPATGRRLDEFRTGSYPAGAFW</sequence>
<organism evidence="5 6">
    <name type="scientific">Roseibium album</name>
    <dbReference type="NCBI Taxonomy" id="311410"/>
    <lineage>
        <taxon>Bacteria</taxon>
        <taxon>Pseudomonadati</taxon>
        <taxon>Pseudomonadota</taxon>
        <taxon>Alphaproteobacteria</taxon>
        <taxon>Hyphomicrobiales</taxon>
        <taxon>Stappiaceae</taxon>
        <taxon>Roseibium</taxon>
    </lineage>
</organism>
<evidence type="ECO:0000256" key="3">
    <source>
        <dbReference type="RuleBase" id="RU003476"/>
    </source>
</evidence>
<dbReference type="InterPro" id="IPR015797">
    <property type="entry name" value="NUDIX_hydrolase-like_dom_sf"/>
</dbReference>
<name>A0A0M7AUG5_9HYPH</name>
<dbReference type="Proteomes" id="UP000049983">
    <property type="component" value="Unassembled WGS sequence"/>
</dbReference>
<dbReference type="GeneID" id="97672489"/>
<dbReference type="RefSeq" id="WP_082442897.1">
    <property type="nucleotide sequence ID" value="NZ_CANKXR010000004.1"/>
</dbReference>
<dbReference type="InterPro" id="IPR020084">
    <property type="entry name" value="NUDIX_hydrolase_CS"/>
</dbReference>
<evidence type="ECO:0000313" key="6">
    <source>
        <dbReference type="Proteomes" id="UP000049983"/>
    </source>
</evidence>
<keyword evidence="2 3" id="KW-0378">Hydrolase</keyword>
<dbReference type="SUPFAM" id="SSF55811">
    <property type="entry name" value="Nudix"/>
    <property type="match status" value="1"/>
</dbReference>
<dbReference type="STRING" id="311410.LA5095_03950"/>
<gene>
    <name evidence="5" type="ORF">LA5096_05232</name>
</gene>
<protein>
    <submittedName>
        <fullName evidence="5">RNA pyrophosphohydrolase</fullName>
    </submittedName>
</protein>
<dbReference type="PANTHER" id="PTHR43046">
    <property type="entry name" value="GDP-MANNOSE MANNOSYL HYDROLASE"/>
    <property type="match status" value="1"/>
</dbReference>
<dbReference type="PROSITE" id="PS00893">
    <property type="entry name" value="NUDIX_BOX"/>
    <property type="match status" value="1"/>
</dbReference>
<dbReference type="Pfam" id="PF00293">
    <property type="entry name" value="NUDIX"/>
    <property type="match status" value="1"/>
</dbReference>
<dbReference type="OrthoDB" id="9800065at2"/>
<accession>A0A0M7AUG5</accession>
<evidence type="ECO:0000259" key="4">
    <source>
        <dbReference type="PROSITE" id="PS51462"/>
    </source>
</evidence>
<dbReference type="PRINTS" id="PR00502">
    <property type="entry name" value="NUDIXFAMILY"/>
</dbReference>
<evidence type="ECO:0000313" key="5">
    <source>
        <dbReference type="EMBL" id="CTQ77623.1"/>
    </source>
</evidence>
<dbReference type="PANTHER" id="PTHR43046:SF16">
    <property type="entry name" value="ADP-RIBOSE PYROPHOSPHATASE YJHB-RELATED"/>
    <property type="match status" value="1"/>
</dbReference>
<comment type="cofactor">
    <cofactor evidence="1">
        <name>Mg(2+)</name>
        <dbReference type="ChEBI" id="CHEBI:18420"/>
    </cofactor>
</comment>
<dbReference type="GO" id="GO:0016787">
    <property type="term" value="F:hydrolase activity"/>
    <property type="evidence" value="ECO:0007669"/>
    <property type="project" value="UniProtKB-KW"/>
</dbReference>
<dbReference type="Gene3D" id="3.90.79.10">
    <property type="entry name" value="Nucleoside Triphosphate Pyrophosphohydrolase"/>
    <property type="match status" value="1"/>
</dbReference>
<evidence type="ECO:0000256" key="2">
    <source>
        <dbReference type="ARBA" id="ARBA00022801"/>
    </source>
</evidence>
<keyword evidence="6" id="KW-1185">Reference proteome</keyword>
<feature type="domain" description="Nudix hydrolase" evidence="4">
    <location>
        <begin position="26"/>
        <end position="152"/>
    </location>
</feature>
<proteinExistence type="inferred from homology"/>